<evidence type="ECO:0000313" key="2">
    <source>
        <dbReference type="Proteomes" id="UP000766486"/>
    </source>
</evidence>
<protein>
    <submittedName>
        <fullName evidence="1">Uncharacterized protein</fullName>
    </submittedName>
</protein>
<evidence type="ECO:0000313" key="1">
    <source>
        <dbReference type="EMBL" id="VUC19907.1"/>
    </source>
</evidence>
<dbReference type="Proteomes" id="UP000766486">
    <property type="component" value="Unassembled WGS sequence"/>
</dbReference>
<keyword evidence="2" id="KW-1185">Reference proteome</keyword>
<name>A0ABY6TNG7_BIOOC</name>
<sequence length="90" mass="10434">MQLEDKVPVEPSLFNPTTVPVGSEKAWQIEASISLMKVLQEFRDTDAEDYQHALEFLRGFGKLMKIDNPELRARWMEQAERLGVEDLDRV</sequence>
<proteinExistence type="predicted"/>
<organism evidence="1 2">
    <name type="scientific">Bionectria ochroleuca</name>
    <name type="common">Gliocladium roseum</name>
    <dbReference type="NCBI Taxonomy" id="29856"/>
    <lineage>
        <taxon>Eukaryota</taxon>
        <taxon>Fungi</taxon>
        <taxon>Dikarya</taxon>
        <taxon>Ascomycota</taxon>
        <taxon>Pezizomycotina</taxon>
        <taxon>Sordariomycetes</taxon>
        <taxon>Hypocreomycetidae</taxon>
        <taxon>Hypocreales</taxon>
        <taxon>Bionectriaceae</taxon>
        <taxon>Clonostachys</taxon>
    </lineage>
</organism>
<accession>A0ABY6TNG7</accession>
<gene>
    <name evidence="1" type="ORF">CLO192961_LOCUS7020</name>
</gene>
<comment type="caution">
    <text evidence="1">The sequence shown here is derived from an EMBL/GenBank/DDBJ whole genome shotgun (WGS) entry which is preliminary data.</text>
</comment>
<dbReference type="EMBL" id="CABFNS010000015">
    <property type="protein sequence ID" value="VUC19907.1"/>
    <property type="molecule type" value="Genomic_DNA"/>
</dbReference>
<reference evidence="1 2" key="1">
    <citation type="submission" date="2019-06" db="EMBL/GenBank/DDBJ databases">
        <authorList>
            <person name="Broberg M."/>
        </authorList>
    </citation>
    <scope>NUCLEOTIDE SEQUENCE [LARGE SCALE GENOMIC DNA]</scope>
</reference>